<gene>
    <name evidence="2" type="ORF">LZC95_48515</name>
</gene>
<evidence type="ECO:0000313" key="3">
    <source>
        <dbReference type="Proteomes" id="UP001379533"/>
    </source>
</evidence>
<keyword evidence="3" id="KW-1185">Reference proteome</keyword>
<keyword evidence="1" id="KW-0732">Signal</keyword>
<dbReference type="EMBL" id="CP089982">
    <property type="protein sequence ID" value="WXA94278.1"/>
    <property type="molecule type" value="Genomic_DNA"/>
</dbReference>
<evidence type="ECO:0008006" key="4">
    <source>
        <dbReference type="Google" id="ProtNLM"/>
    </source>
</evidence>
<feature type="chain" id="PRO_5046135185" description="Lipoprotein" evidence="1">
    <location>
        <begin position="24"/>
        <end position="290"/>
    </location>
</feature>
<dbReference type="Proteomes" id="UP001379533">
    <property type="component" value="Chromosome"/>
</dbReference>
<sequence length="290" mass="30854">MTIQRGHAWAVVISLMGASGAVACSGGETPQGAETKSALRSELRSGLISIATHRNQFGADHSAGAHIWQQERPDDCETLAAEESCKVTFCRSSDIGAVTSFSAGDIEISGARIAPPIVLNPLPGSGYTRWIGQGTIWSGGEAVRIKAAGEPGGLPAFDVDLNAPSLTVFSRPNWATGERVIDRSVDLDLAWQPENVAAGNIHARINVTQVNPHHQWWDVDCYYPVANEKGSVPARLLSMIPASEGGFGNVDFRVEAEKVSDVDGFRVKSQFWTTANFPGDIQAAGSATIK</sequence>
<dbReference type="RefSeq" id="WP_394844880.1">
    <property type="nucleotide sequence ID" value="NZ_CP089982.1"/>
</dbReference>
<organism evidence="2 3">
    <name type="scientific">Pendulispora brunnea</name>
    <dbReference type="NCBI Taxonomy" id="2905690"/>
    <lineage>
        <taxon>Bacteria</taxon>
        <taxon>Pseudomonadati</taxon>
        <taxon>Myxococcota</taxon>
        <taxon>Myxococcia</taxon>
        <taxon>Myxococcales</taxon>
        <taxon>Sorangiineae</taxon>
        <taxon>Pendulisporaceae</taxon>
        <taxon>Pendulispora</taxon>
    </lineage>
</organism>
<protein>
    <recommendedName>
        <fullName evidence="4">Lipoprotein</fullName>
    </recommendedName>
</protein>
<dbReference type="PROSITE" id="PS51257">
    <property type="entry name" value="PROKAR_LIPOPROTEIN"/>
    <property type="match status" value="1"/>
</dbReference>
<evidence type="ECO:0000313" key="2">
    <source>
        <dbReference type="EMBL" id="WXA94278.1"/>
    </source>
</evidence>
<proteinExistence type="predicted"/>
<reference evidence="2 3" key="1">
    <citation type="submission" date="2021-12" db="EMBL/GenBank/DDBJ databases">
        <title>Discovery of the Pendulisporaceae a myxobacterial family with distinct sporulation behavior and unique specialized metabolism.</title>
        <authorList>
            <person name="Garcia R."/>
            <person name="Popoff A."/>
            <person name="Bader C.D."/>
            <person name="Loehr J."/>
            <person name="Walesch S."/>
            <person name="Walt C."/>
            <person name="Boldt J."/>
            <person name="Bunk B."/>
            <person name="Haeckl F.J.F.P.J."/>
            <person name="Gunesch A.P."/>
            <person name="Birkelbach J."/>
            <person name="Nuebel U."/>
            <person name="Pietschmann T."/>
            <person name="Bach T."/>
            <person name="Mueller R."/>
        </authorList>
    </citation>
    <scope>NUCLEOTIDE SEQUENCE [LARGE SCALE GENOMIC DNA]</scope>
    <source>
        <strain evidence="2 3">MSr12523</strain>
    </source>
</reference>
<accession>A0ABZ2K6G0</accession>
<evidence type="ECO:0000256" key="1">
    <source>
        <dbReference type="SAM" id="SignalP"/>
    </source>
</evidence>
<feature type="signal peptide" evidence="1">
    <location>
        <begin position="1"/>
        <end position="23"/>
    </location>
</feature>
<name>A0ABZ2K6G0_9BACT</name>